<evidence type="ECO:0000256" key="1">
    <source>
        <dbReference type="SAM" id="Phobius"/>
    </source>
</evidence>
<name>E8RQR2_ASTEC</name>
<organism evidence="2 3">
    <name type="scientific">Asticcacaulis excentricus (strain ATCC 15261 / DSM 4724 / KCTC 12464 / NCIMB 9791 / VKM B-1370 / CB 48)</name>
    <dbReference type="NCBI Taxonomy" id="573065"/>
    <lineage>
        <taxon>Bacteria</taxon>
        <taxon>Pseudomonadati</taxon>
        <taxon>Pseudomonadota</taxon>
        <taxon>Alphaproteobacteria</taxon>
        <taxon>Caulobacterales</taxon>
        <taxon>Caulobacteraceae</taxon>
        <taxon>Asticcacaulis</taxon>
    </lineage>
</organism>
<keyword evidence="3" id="KW-1185">Reference proteome</keyword>
<evidence type="ECO:0000313" key="2">
    <source>
        <dbReference type="EMBL" id="ADU13290.1"/>
    </source>
</evidence>
<proteinExistence type="predicted"/>
<sequence length="69" mass="7697">MCPLSKHRHGSCFSQRALPHFGTKTVAIKHHYAFRREVADKPLKPSLVRPLDIIVGLSIGMALAAFLIF</sequence>
<keyword evidence="1" id="KW-0472">Membrane</keyword>
<dbReference type="EMBL" id="CP002395">
    <property type="protein sequence ID" value="ADU13290.1"/>
    <property type="molecule type" value="Genomic_DNA"/>
</dbReference>
<gene>
    <name evidence="2" type="ordered locus">Astex_1624</name>
</gene>
<dbReference type="KEGG" id="aex:Astex_1624"/>
<dbReference type="HOGENOM" id="CLU_2766926_0_0_5"/>
<reference evidence="3" key="1">
    <citation type="submission" date="2010-12" db="EMBL/GenBank/DDBJ databases">
        <title>Complete sequence of chromosome 1 of Asticcacaulis excentricus CB 48.</title>
        <authorList>
            <consortium name="US DOE Joint Genome Institute"/>
            <person name="Lucas S."/>
            <person name="Copeland A."/>
            <person name="Lapidus A."/>
            <person name="Cheng J.-F."/>
            <person name="Bruce D."/>
            <person name="Goodwin L."/>
            <person name="Pitluck S."/>
            <person name="Teshima H."/>
            <person name="Davenport K."/>
            <person name="Detter J.C."/>
            <person name="Han C."/>
            <person name="Tapia R."/>
            <person name="Land M."/>
            <person name="Hauser L."/>
            <person name="Jeffries C."/>
            <person name="Kyrpides N."/>
            <person name="Ivanova N."/>
            <person name="Ovchinnikova G."/>
            <person name="Brun Y.V."/>
            <person name="Woyke T."/>
        </authorList>
    </citation>
    <scope>NUCLEOTIDE SEQUENCE [LARGE SCALE GENOMIC DNA]</scope>
    <source>
        <strain evidence="3">ATCC 15261 / DSM 4724 / KCTC 12464 / NCIMB 9791 / VKM B-1370 / CB 48</strain>
    </source>
</reference>
<keyword evidence="1" id="KW-1133">Transmembrane helix</keyword>
<protein>
    <submittedName>
        <fullName evidence="2">Uncharacterized protein</fullName>
    </submittedName>
</protein>
<dbReference type="Proteomes" id="UP000001492">
    <property type="component" value="Chromosome 1"/>
</dbReference>
<evidence type="ECO:0000313" key="3">
    <source>
        <dbReference type="Proteomes" id="UP000001492"/>
    </source>
</evidence>
<keyword evidence="1" id="KW-0812">Transmembrane</keyword>
<dbReference type="AlphaFoldDB" id="E8RQR2"/>
<feature type="transmembrane region" description="Helical" evidence="1">
    <location>
        <begin position="51"/>
        <end position="68"/>
    </location>
</feature>
<accession>E8RQR2</accession>